<protein>
    <submittedName>
        <fullName evidence="1">Uncharacterized protein</fullName>
    </submittedName>
</protein>
<dbReference type="EMBL" id="UINC01219184">
    <property type="protein sequence ID" value="SVE46545.1"/>
    <property type="molecule type" value="Genomic_DNA"/>
</dbReference>
<accession>A0A383DQP2</accession>
<dbReference type="AlphaFoldDB" id="A0A383DQP2"/>
<sequence>MVIRSFTINITAQLTPAATAVLI</sequence>
<proteinExistence type="predicted"/>
<gene>
    <name evidence="1" type="ORF">METZ01_LOCUS499399</name>
</gene>
<reference evidence="1" key="1">
    <citation type="submission" date="2018-05" db="EMBL/GenBank/DDBJ databases">
        <authorList>
            <person name="Lanie J.A."/>
            <person name="Ng W.-L."/>
            <person name="Kazmierczak K.M."/>
            <person name="Andrzejewski T.M."/>
            <person name="Davidsen T.M."/>
            <person name="Wayne K.J."/>
            <person name="Tettelin H."/>
            <person name="Glass J.I."/>
            <person name="Rusch D."/>
            <person name="Podicherti R."/>
            <person name="Tsui H.-C.T."/>
            <person name="Winkler M.E."/>
        </authorList>
    </citation>
    <scope>NUCLEOTIDE SEQUENCE</scope>
</reference>
<feature type="non-terminal residue" evidence="1">
    <location>
        <position position="23"/>
    </location>
</feature>
<name>A0A383DQP2_9ZZZZ</name>
<evidence type="ECO:0000313" key="1">
    <source>
        <dbReference type="EMBL" id="SVE46545.1"/>
    </source>
</evidence>
<organism evidence="1">
    <name type="scientific">marine metagenome</name>
    <dbReference type="NCBI Taxonomy" id="408172"/>
    <lineage>
        <taxon>unclassified sequences</taxon>
        <taxon>metagenomes</taxon>
        <taxon>ecological metagenomes</taxon>
    </lineage>
</organism>